<dbReference type="InterPro" id="IPR017871">
    <property type="entry name" value="ABC_transporter-like_CS"/>
</dbReference>
<dbReference type="InterPro" id="IPR003439">
    <property type="entry name" value="ABC_transporter-like_ATP-bd"/>
</dbReference>
<evidence type="ECO:0000256" key="11">
    <source>
        <dbReference type="SAM" id="Phobius"/>
    </source>
</evidence>
<keyword evidence="7 14" id="KW-0067">ATP-binding</keyword>
<evidence type="ECO:0000256" key="4">
    <source>
        <dbReference type="ARBA" id="ARBA00022519"/>
    </source>
</evidence>
<dbReference type="InterPro" id="IPR036640">
    <property type="entry name" value="ABC1_TM_sf"/>
</dbReference>
<evidence type="ECO:0000256" key="9">
    <source>
        <dbReference type="ARBA" id="ARBA00023136"/>
    </source>
</evidence>
<comment type="similarity">
    <text evidence="10">Belongs to the ABC transporter superfamily. Siderophore-Fe(3+) uptake transporter (SIUT) (TC 3.A.1.21) family.</text>
</comment>
<evidence type="ECO:0000259" key="13">
    <source>
        <dbReference type="PROSITE" id="PS50929"/>
    </source>
</evidence>
<dbReference type="PANTHER" id="PTHR43394:SF1">
    <property type="entry name" value="ATP-BINDING CASSETTE SUB-FAMILY B MEMBER 10, MITOCHONDRIAL"/>
    <property type="match status" value="1"/>
</dbReference>
<dbReference type="EMBL" id="FUKO01000049">
    <property type="protein sequence ID" value="SJN47226.1"/>
    <property type="molecule type" value="Genomic_DNA"/>
</dbReference>
<evidence type="ECO:0000256" key="7">
    <source>
        <dbReference type="ARBA" id="ARBA00022840"/>
    </source>
</evidence>
<accession>A0A1R4KSA3</accession>
<feature type="domain" description="ABC transporter" evidence="12">
    <location>
        <begin position="347"/>
        <end position="581"/>
    </location>
</feature>
<feature type="transmembrane region" description="Helical" evidence="11">
    <location>
        <begin position="255"/>
        <end position="277"/>
    </location>
</feature>
<dbReference type="GO" id="GO:0005524">
    <property type="term" value="F:ATP binding"/>
    <property type="evidence" value="ECO:0007669"/>
    <property type="project" value="UniProtKB-KW"/>
</dbReference>
<evidence type="ECO:0000256" key="3">
    <source>
        <dbReference type="ARBA" id="ARBA00022475"/>
    </source>
</evidence>
<feature type="domain" description="ABC transporter" evidence="12">
    <location>
        <begin position="967"/>
        <end position="1202"/>
    </location>
</feature>
<dbReference type="PROSITE" id="PS50929">
    <property type="entry name" value="ABC_TM1F"/>
    <property type="match status" value="2"/>
</dbReference>
<dbReference type="PROSITE" id="PS50893">
    <property type="entry name" value="ABC_TRANSPORTER_2"/>
    <property type="match status" value="2"/>
</dbReference>
<proteinExistence type="inferred from homology"/>
<evidence type="ECO:0000259" key="12">
    <source>
        <dbReference type="PROSITE" id="PS50893"/>
    </source>
</evidence>
<dbReference type="InterPro" id="IPR003593">
    <property type="entry name" value="AAA+_ATPase"/>
</dbReference>
<keyword evidence="5 11" id="KW-0812">Transmembrane</keyword>
<dbReference type="Gene3D" id="1.20.1560.10">
    <property type="entry name" value="ABC transporter type 1, transmembrane domain"/>
    <property type="match status" value="2"/>
</dbReference>
<dbReference type="SUPFAM" id="SSF90123">
    <property type="entry name" value="ABC transporter transmembrane region"/>
    <property type="match status" value="2"/>
</dbReference>
<keyword evidence="15" id="KW-1185">Reference proteome</keyword>
<dbReference type="GO" id="GO:0005886">
    <property type="term" value="C:plasma membrane"/>
    <property type="evidence" value="ECO:0007669"/>
    <property type="project" value="UniProtKB-SubCell"/>
</dbReference>
<name>A0A1R4KSA3_9MICO</name>
<dbReference type="Pfam" id="PF00664">
    <property type="entry name" value="ABC_membrane"/>
    <property type="match status" value="2"/>
</dbReference>
<feature type="transmembrane region" description="Helical" evidence="11">
    <location>
        <begin position="289"/>
        <end position="315"/>
    </location>
</feature>
<dbReference type="Proteomes" id="UP000196320">
    <property type="component" value="Unassembled WGS sequence"/>
</dbReference>
<keyword evidence="9 11" id="KW-0472">Membrane</keyword>
<feature type="transmembrane region" description="Helical" evidence="11">
    <location>
        <begin position="662"/>
        <end position="680"/>
    </location>
</feature>
<dbReference type="FunFam" id="3.40.50.300:FF:000221">
    <property type="entry name" value="Multidrug ABC transporter ATP-binding protein"/>
    <property type="match status" value="2"/>
</dbReference>
<feature type="transmembrane region" description="Helical" evidence="11">
    <location>
        <begin position="781"/>
        <end position="808"/>
    </location>
</feature>
<keyword evidence="8 11" id="KW-1133">Transmembrane helix</keyword>
<reference evidence="14 15" key="1">
    <citation type="submission" date="2017-02" db="EMBL/GenBank/DDBJ databases">
        <authorList>
            <person name="Peterson S.W."/>
        </authorList>
    </citation>
    <scope>NUCLEOTIDE SEQUENCE [LARGE SCALE GENOMIC DNA]</scope>
    <source>
        <strain evidence="14 15">B Mb 05.01</strain>
    </source>
</reference>
<feature type="transmembrane region" description="Helical" evidence="11">
    <location>
        <begin position="171"/>
        <end position="190"/>
    </location>
</feature>
<dbReference type="InterPro" id="IPR027417">
    <property type="entry name" value="P-loop_NTPase"/>
</dbReference>
<dbReference type="SMART" id="SM00382">
    <property type="entry name" value="AAA"/>
    <property type="match status" value="2"/>
</dbReference>
<keyword evidence="3" id="KW-1003">Cell membrane</keyword>
<feature type="domain" description="ABC transmembrane type-1" evidence="13">
    <location>
        <begin position="662"/>
        <end position="936"/>
    </location>
</feature>
<evidence type="ECO:0000256" key="1">
    <source>
        <dbReference type="ARBA" id="ARBA00004429"/>
    </source>
</evidence>
<feature type="domain" description="ABC transmembrane type-1" evidence="13">
    <location>
        <begin position="30"/>
        <end position="313"/>
    </location>
</feature>
<dbReference type="InterPro" id="IPR011527">
    <property type="entry name" value="ABC1_TM_dom"/>
</dbReference>
<feature type="transmembrane region" description="Helical" evidence="11">
    <location>
        <begin position="65"/>
        <end position="85"/>
    </location>
</feature>
<dbReference type="PROSITE" id="PS00211">
    <property type="entry name" value="ABC_TRANSPORTER_1"/>
    <property type="match status" value="2"/>
</dbReference>
<evidence type="ECO:0000313" key="15">
    <source>
        <dbReference type="Proteomes" id="UP000196320"/>
    </source>
</evidence>
<evidence type="ECO:0000256" key="6">
    <source>
        <dbReference type="ARBA" id="ARBA00022741"/>
    </source>
</evidence>
<comment type="subcellular location">
    <subcellularLocation>
        <location evidence="1">Cell inner membrane</location>
        <topology evidence="1">Multi-pass membrane protein</topology>
    </subcellularLocation>
</comment>
<sequence length="1206" mass="126856">MSGAGEAGARPGAEPTTLGAIVAGHRLGLVASAVLAVVGTGCSLAPYLAVYAVTVTLFAGPSADIAAVGWIAWWTAVALVVRAIANGLSTHVGHVAAYRILGDLRRAIAAKLQVLPLGRVQARSTGELKKVLHDDVEQLEEALAHGVPDGAAAAAVPVATTIALFVVDWRLALVALASLVLLVVVSAVGMRLAQRNNAALAEHSTTLSRAVMGYLQGIKVIRGYLRPDTGYDQARAAVIEAARLQTAATAGPVKWLVAAMTVATGLTVALLIPVAGLRFTSGELDLATLVLFLLLALGYLTPVMGLVGTLATILVRIQLAAGTITEILAEDPLPAPAEPVVPERFDVEFDDVRFAYREDAPVLDGISLTAREGETLALVGRTGSGKSTLARLVARFSDVDSGAVRIGGVDVRQIPSESLAGLVAFIQQDEYVFAASLLENIRIARPDATDAESIAAAERAQLGDVAAALFQGWATELPAGGGVLSGGERQRIAIARAILKDARILVLDEITASLDATTERNTLEALDEVIAGRTVIAIAHRLSTIQHSAQIAYLDQGVVAATGDHEGLLETCTPYRELWHSYRDAAGWRLEASTAPVPAPAPATNVAENLPDSAADEWGQAARSVVRAHIGGLGFARQWRALYGRSWQTLWRRGFVRLIAESLVRGAPLIAVFVIVMAAIGEGWAGGLDASLVWTVTALLAGMLVLRLLASVWSNALVWRLSARSKADLQLSVLERLRRVPLGFFGRVDNGRIATLVGNDTAMIDFQNVPQQIVGGLVQPVYAMIILLVIDWRLALAALIGLPLFWLLTVWSDRIHHRAFADLYAARQEATVALLDQARGAAVLRGNPGSAMAARYDTAISRLSAASTAMSVRATPATALGSIAVESGQVVLIVVGAGLYATGAVPAVTLLAFLFLSLTIYQPIQELMMLAGYRRNQQQIAAKIGEIWDAPVLSEPELSAEPADGSVEFRDVSFTYDGASQPALTGVSFRAEPGQITALVGPSGSGKSTIAHLAARLWDVPSGHVLLGGVPVTELGSDRVMAQVAVVHQDVYLFDDTVRHNLALGHPYATDDELWAALEAAQCDDVVRALPHGLDTVLHDGGTDLSGGQRQRLAIARALLKDAPVLILDEAVAAVDPGTEDRIQRALSSLVAGRTVLVIAHRLTTIAAADRIVVVEHGRIAGIGAHTKLLGDCPAYADLAAQQGAS</sequence>
<protein>
    <submittedName>
        <fullName evidence="14">ABC transporter ATP-binding protein</fullName>
    </submittedName>
</protein>
<evidence type="ECO:0000256" key="5">
    <source>
        <dbReference type="ARBA" id="ARBA00022692"/>
    </source>
</evidence>
<gene>
    <name evidence="14" type="ORF">FM104_15855</name>
</gene>
<dbReference type="CDD" id="cd07346">
    <property type="entry name" value="ABC_6TM_exporters"/>
    <property type="match status" value="1"/>
</dbReference>
<dbReference type="AlphaFoldDB" id="A0A1R4KSA3"/>
<keyword evidence="2" id="KW-0813">Transport</keyword>
<dbReference type="Gene3D" id="3.40.50.300">
    <property type="entry name" value="P-loop containing nucleotide triphosphate hydrolases"/>
    <property type="match status" value="2"/>
</dbReference>
<dbReference type="PANTHER" id="PTHR43394">
    <property type="entry name" value="ATP-DEPENDENT PERMEASE MDL1, MITOCHONDRIAL"/>
    <property type="match status" value="1"/>
</dbReference>
<evidence type="ECO:0000256" key="8">
    <source>
        <dbReference type="ARBA" id="ARBA00022989"/>
    </source>
</evidence>
<dbReference type="GO" id="GO:0015421">
    <property type="term" value="F:ABC-type oligopeptide transporter activity"/>
    <property type="evidence" value="ECO:0007669"/>
    <property type="project" value="TreeGrafter"/>
</dbReference>
<evidence type="ECO:0000256" key="10">
    <source>
        <dbReference type="ARBA" id="ARBA00023455"/>
    </source>
</evidence>
<keyword evidence="6" id="KW-0547">Nucleotide-binding</keyword>
<evidence type="ECO:0000256" key="2">
    <source>
        <dbReference type="ARBA" id="ARBA00022448"/>
    </source>
</evidence>
<feature type="transmembrane region" description="Helical" evidence="11">
    <location>
        <begin position="27"/>
        <end position="53"/>
    </location>
</feature>
<dbReference type="Pfam" id="PF00005">
    <property type="entry name" value="ABC_tran"/>
    <property type="match status" value="2"/>
</dbReference>
<feature type="transmembrane region" description="Helical" evidence="11">
    <location>
        <begin position="890"/>
        <end position="921"/>
    </location>
</feature>
<keyword evidence="4" id="KW-0997">Cell inner membrane</keyword>
<dbReference type="GO" id="GO:0016887">
    <property type="term" value="F:ATP hydrolysis activity"/>
    <property type="evidence" value="ECO:0007669"/>
    <property type="project" value="InterPro"/>
</dbReference>
<dbReference type="InterPro" id="IPR039421">
    <property type="entry name" value="Type_1_exporter"/>
</dbReference>
<evidence type="ECO:0000313" key="14">
    <source>
        <dbReference type="EMBL" id="SJN47226.1"/>
    </source>
</evidence>
<feature type="transmembrane region" description="Helical" evidence="11">
    <location>
        <begin position="692"/>
        <end position="718"/>
    </location>
</feature>
<dbReference type="SUPFAM" id="SSF52540">
    <property type="entry name" value="P-loop containing nucleoside triphosphate hydrolases"/>
    <property type="match status" value="2"/>
</dbReference>
<organism evidence="14 15">
    <name type="scientific">Microbacterium esteraromaticum</name>
    <dbReference type="NCBI Taxonomy" id="57043"/>
    <lineage>
        <taxon>Bacteria</taxon>
        <taxon>Bacillati</taxon>
        <taxon>Actinomycetota</taxon>
        <taxon>Actinomycetes</taxon>
        <taxon>Micrococcales</taxon>
        <taxon>Microbacteriaceae</taxon>
        <taxon>Microbacterium</taxon>
    </lineage>
</organism>
<dbReference type="OrthoDB" id="9806127at2"/>